<reference evidence="2 3" key="1">
    <citation type="submission" date="2022-12" db="EMBL/GenBank/DDBJ databases">
        <title>Chromosome-level genome of Tegillarca granosa.</title>
        <authorList>
            <person name="Kim J."/>
        </authorList>
    </citation>
    <scope>NUCLEOTIDE SEQUENCE [LARGE SCALE GENOMIC DNA]</scope>
    <source>
        <strain evidence="2">Teg-2019</strain>
        <tissue evidence="2">Adductor muscle</tissue>
    </source>
</reference>
<protein>
    <submittedName>
        <fullName evidence="2">Uncharacterized protein</fullName>
    </submittedName>
</protein>
<keyword evidence="1" id="KW-0812">Transmembrane</keyword>
<comment type="caution">
    <text evidence="2">The sequence shown here is derived from an EMBL/GenBank/DDBJ whole genome shotgun (WGS) entry which is preliminary data.</text>
</comment>
<accession>A0ABQ9FYV7</accession>
<name>A0ABQ9FYV7_TEGGR</name>
<keyword evidence="1" id="KW-0472">Membrane</keyword>
<dbReference type="EMBL" id="JARBDR010000009">
    <property type="protein sequence ID" value="KAJ8322419.1"/>
    <property type="molecule type" value="Genomic_DNA"/>
</dbReference>
<evidence type="ECO:0000313" key="2">
    <source>
        <dbReference type="EMBL" id="KAJ8322419.1"/>
    </source>
</evidence>
<keyword evidence="3" id="KW-1185">Reference proteome</keyword>
<evidence type="ECO:0000256" key="1">
    <source>
        <dbReference type="SAM" id="Phobius"/>
    </source>
</evidence>
<keyword evidence="1" id="KW-1133">Transmembrane helix</keyword>
<evidence type="ECO:0000313" key="3">
    <source>
        <dbReference type="Proteomes" id="UP001217089"/>
    </source>
</evidence>
<dbReference type="Proteomes" id="UP001217089">
    <property type="component" value="Unassembled WGS sequence"/>
</dbReference>
<proteinExistence type="predicted"/>
<gene>
    <name evidence="2" type="ORF">KUTeg_000028</name>
</gene>
<sequence length="78" mass="9630">MTTLNDRNLIVFVNDYRSAIFILLLLFPLYHLSMNIHRSELKWRKLDIMFTKLDSSQESLYNKLYFVTFFYSFDFRKF</sequence>
<feature type="transmembrane region" description="Helical" evidence="1">
    <location>
        <begin position="16"/>
        <end position="36"/>
    </location>
</feature>
<organism evidence="2 3">
    <name type="scientific">Tegillarca granosa</name>
    <name type="common">Malaysian cockle</name>
    <name type="synonym">Anadara granosa</name>
    <dbReference type="NCBI Taxonomy" id="220873"/>
    <lineage>
        <taxon>Eukaryota</taxon>
        <taxon>Metazoa</taxon>
        <taxon>Spiralia</taxon>
        <taxon>Lophotrochozoa</taxon>
        <taxon>Mollusca</taxon>
        <taxon>Bivalvia</taxon>
        <taxon>Autobranchia</taxon>
        <taxon>Pteriomorphia</taxon>
        <taxon>Arcoida</taxon>
        <taxon>Arcoidea</taxon>
        <taxon>Arcidae</taxon>
        <taxon>Tegillarca</taxon>
    </lineage>
</organism>